<gene>
    <name evidence="1" type="ORF">K432DRAFT_304262</name>
</gene>
<dbReference type="OrthoDB" id="192832at2759"/>
<dbReference type="GO" id="GO:0016787">
    <property type="term" value="F:hydrolase activity"/>
    <property type="evidence" value="ECO:0007669"/>
    <property type="project" value="UniProtKB-KW"/>
</dbReference>
<accession>A0A8E2E4T8</accession>
<keyword evidence="2" id="KW-1185">Reference proteome</keyword>
<dbReference type="Pfam" id="PF26113">
    <property type="entry name" value="GH16_XgeA"/>
    <property type="match status" value="2"/>
</dbReference>
<organism evidence="1 2">
    <name type="scientific">Lepidopterella palustris CBS 459.81</name>
    <dbReference type="NCBI Taxonomy" id="1314670"/>
    <lineage>
        <taxon>Eukaryota</taxon>
        <taxon>Fungi</taxon>
        <taxon>Dikarya</taxon>
        <taxon>Ascomycota</taxon>
        <taxon>Pezizomycotina</taxon>
        <taxon>Dothideomycetes</taxon>
        <taxon>Pleosporomycetidae</taxon>
        <taxon>Mytilinidiales</taxon>
        <taxon>Argynnaceae</taxon>
        <taxon>Lepidopterella</taxon>
    </lineage>
</organism>
<name>A0A8E2E4T8_9PEZI</name>
<dbReference type="AlphaFoldDB" id="A0A8E2E4T8"/>
<reference evidence="1 2" key="1">
    <citation type="journal article" date="2016" name="Nat. Commun.">
        <title>Ectomycorrhizal ecology is imprinted in the genome of the dominant symbiotic fungus Cenococcum geophilum.</title>
        <authorList>
            <consortium name="DOE Joint Genome Institute"/>
            <person name="Peter M."/>
            <person name="Kohler A."/>
            <person name="Ohm R.A."/>
            <person name="Kuo A."/>
            <person name="Krutzmann J."/>
            <person name="Morin E."/>
            <person name="Arend M."/>
            <person name="Barry K.W."/>
            <person name="Binder M."/>
            <person name="Choi C."/>
            <person name="Clum A."/>
            <person name="Copeland A."/>
            <person name="Grisel N."/>
            <person name="Haridas S."/>
            <person name="Kipfer T."/>
            <person name="LaButti K."/>
            <person name="Lindquist E."/>
            <person name="Lipzen A."/>
            <person name="Maire R."/>
            <person name="Meier B."/>
            <person name="Mihaltcheva S."/>
            <person name="Molinier V."/>
            <person name="Murat C."/>
            <person name="Poggeler S."/>
            <person name="Quandt C.A."/>
            <person name="Sperisen C."/>
            <person name="Tritt A."/>
            <person name="Tisserant E."/>
            <person name="Crous P.W."/>
            <person name="Henrissat B."/>
            <person name="Nehls U."/>
            <person name="Egli S."/>
            <person name="Spatafora J.W."/>
            <person name="Grigoriev I.V."/>
            <person name="Martin F.M."/>
        </authorList>
    </citation>
    <scope>NUCLEOTIDE SEQUENCE [LARGE SCALE GENOMIC DNA]</scope>
    <source>
        <strain evidence="1 2">CBS 459.81</strain>
    </source>
</reference>
<dbReference type="SUPFAM" id="SSF49899">
    <property type="entry name" value="Concanavalin A-like lectins/glucanases"/>
    <property type="match status" value="1"/>
</dbReference>
<dbReference type="EMBL" id="KV745130">
    <property type="protein sequence ID" value="OCK77407.1"/>
    <property type="molecule type" value="Genomic_DNA"/>
</dbReference>
<dbReference type="InterPro" id="IPR013320">
    <property type="entry name" value="ConA-like_dom_sf"/>
</dbReference>
<proteinExistence type="predicted"/>
<evidence type="ECO:0000313" key="2">
    <source>
        <dbReference type="Proteomes" id="UP000250266"/>
    </source>
</evidence>
<sequence length="260" mass="28296">MLIHSAFPCGYLDQNTAASQGLVSIRRSSVFIGVDHIHAALSGRSSIRITSENLYTPGLFISNLAHMPGSICDTKPPDVHTNARTSIALYTSDRCSINRNDESETVQTSNCYVQAAGQSNNVGCSIAVSTPWNVPPSSPNLLQRSIKAPSAIEFRYLIYSSAPGDINSNFPNPGGWSTALANSAGNCDIDTHFTNHMILFDLAFCRDWAGGVWEGTPSCSGLACKCTDYVANNPSSFQESCWLINSLRVHPWKKKLRYAR</sequence>
<keyword evidence="1" id="KW-0378">Hydrolase</keyword>
<dbReference type="Proteomes" id="UP000250266">
    <property type="component" value="Unassembled WGS sequence"/>
</dbReference>
<evidence type="ECO:0000313" key="1">
    <source>
        <dbReference type="EMBL" id="OCK77407.1"/>
    </source>
</evidence>
<protein>
    <submittedName>
        <fullName evidence="1">Glycoside hydrolase family 16 protein</fullName>
    </submittedName>
</protein>
<dbReference type="Gene3D" id="2.60.120.200">
    <property type="match status" value="2"/>
</dbReference>